<dbReference type="PANTHER" id="PTHR30273:SF2">
    <property type="entry name" value="PROTEIN FECR"/>
    <property type="match status" value="1"/>
</dbReference>
<dbReference type="Gene3D" id="2.60.120.1440">
    <property type="match status" value="1"/>
</dbReference>
<accession>A0ABS7Z3T6</accession>
<dbReference type="InterPro" id="IPR012373">
    <property type="entry name" value="Ferrdict_sens_TM"/>
</dbReference>
<evidence type="ECO:0000313" key="5">
    <source>
        <dbReference type="Proteomes" id="UP001165302"/>
    </source>
</evidence>
<evidence type="ECO:0000259" key="2">
    <source>
        <dbReference type="Pfam" id="PF04773"/>
    </source>
</evidence>
<organism evidence="4 5">
    <name type="scientific">Sphingobacterium bovistauri</name>
    <dbReference type="NCBI Taxonomy" id="2781959"/>
    <lineage>
        <taxon>Bacteria</taxon>
        <taxon>Pseudomonadati</taxon>
        <taxon>Bacteroidota</taxon>
        <taxon>Sphingobacteriia</taxon>
        <taxon>Sphingobacteriales</taxon>
        <taxon>Sphingobacteriaceae</taxon>
        <taxon>Sphingobacterium</taxon>
    </lineage>
</organism>
<dbReference type="EMBL" id="JADEYP010000001">
    <property type="protein sequence ID" value="MCA5003639.1"/>
    <property type="molecule type" value="Genomic_DNA"/>
</dbReference>
<keyword evidence="1" id="KW-1133">Transmembrane helix</keyword>
<sequence length="389" mass="45255">MSNYSKKDIDFEISRLLAKKITGALNNQEFYQLNQWLNDPKNQHVSKKIEDKNLFKQKIEQYHNEDVDAAFEKFVNKRKQKSRKIILRRTLIAASLLLPLIYFIPQYIQGPQTPEVANTEIEHHVIDKSKPRLILADDSQIILDGTTAVNNVPKKGVLVGDNFTLDYTKSNLIPEDKSQFNILEIPAKYTYKLILSDGSKVWLNSVSSLKYPVQFGQKDRIVEAEGELFFEIKKDLKRPFYVITNGVKVEVTGTKFNVNSYNNEPYSHITLSEGSVNIHSNVGKHKLTPGLQFKIDRNQTKYSIKKVNLNEYISWKDGTYIFRNKNIDEVLLYAQRWFNVDILFINQTAKYTKFTGLLNKEESLEEFLLRLQSTSKLNFKKRNNQLIIF</sequence>
<dbReference type="Proteomes" id="UP001165302">
    <property type="component" value="Unassembled WGS sequence"/>
</dbReference>
<comment type="caution">
    <text evidence="4">The sequence shown here is derived from an EMBL/GenBank/DDBJ whole genome shotgun (WGS) entry which is preliminary data.</text>
</comment>
<keyword evidence="1" id="KW-0812">Transmembrane</keyword>
<dbReference type="PANTHER" id="PTHR30273">
    <property type="entry name" value="PERIPLASMIC SIGNAL SENSOR AND SIGMA FACTOR ACTIVATOR FECR-RELATED"/>
    <property type="match status" value="1"/>
</dbReference>
<evidence type="ECO:0000259" key="3">
    <source>
        <dbReference type="Pfam" id="PF16344"/>
    </source>
</evidence>
<evidence type="ECO:0000256" key="1">
    <source>
        <dbReference type="SAM" id="Phobius"/>
    </source>
</evidence>
<name>A0ABS7Z3T6_9SPHI</name>
<keyword evidence="5" id="KW-1185">Reference proteome</keyword>
<protein>
    <submittedName>
        <fullName evidence="4">FecR family protein</fullName>
    </submittedName>
</protein>
<dbReference type="InterPro" id="IPR032508">
    <property type="entry name" value="FecR_C"/>
</dbReference>
<feature type="domain" description="Protein FecR C-terminal" evidence="3">
    <location>
        <begin position="320"/>
        <end position="388"/>
    </location>
</feature>
<keyword evidence="1" id="KW-0472">Membrane</keyword>
<feature type="transmembrane region" description="Helical" evidence="1">
    <location>
        <begin position="86"/>
        <end position="104"/>
    </location>
</feature>
<dbReference type="RefSeq" id="WP_225550975.1">
    <property type="nucleotide sequence ID" value="NZ_JADEYP010000001.1"/>
</dbReference>
<dbReference type="InterPro" id="IPR006860">
    <property type="entry name" value="FecR"/>
</dbReference>
<dbReference type="Pfam" id="PF04773">
    <property type="entry name" value="FecR"/>
    <property type="match status" value="1"/>
</dbReference>
<reference evidence="4" key="1">
    <citation type="submission" date="2020-10" db="EMBL/GenBank/DDBJ databases">
        <authorList>
            <person name="Lu T."/>
            <person name="Wang Q."/>
            <person name="Han X."/>
        </authorList>
    </citation>
    <scope>NUCLEOTIDE SEQUENCE</scope>
    <source>
        <strain evidence="4">WQ 366</strain>
    </source>
</reference>
<proteinExistence type="predicted"/>
<gene>
    <name evidence="4" type="ORF">IPZ78_00585</name>
</gene>
<dbReference type="Pfam" id="PF16344">
    <property type="entry name" value="FecR_C"/>
    <property type="match status" value="1"/>
</dbReference>
<evidence type="ECO:0000313" key="4">
    <source>
        <dbReference type="EMBL" id="MCA5003639.1"/>
    </source>
</evidence>
<feature type="domain" description="FecR protein" evidence="2">
    <location>
        <begin position="192"/>
        <end position="276"/>
    </location>
</feature>
<dbReference type="Gene3D" id="3.55.50.30">
    <property type="match status" value="1"/>
</dbReference>